<dbReference type="Gene3D" id="3.20.20.370">
    <property type="entry name" value="Glycoside hydrolase/deacetylase"/>
    <property type="match status" value="1"/>
</dbReference>
<evidence type="ECO:0000313" key="4">
    <source>
        <dbReference type="Proteomes" id="UP000053841"/>
    </source>
</evidence>
<dbReference type="KEGG" id="bze:COCCADRAFT_9355"/>
<feature type="signal peptide" evidence="2">
    <location>
        <begin position="1"/>
        <end position="18"/>
    </location>
</feature>
<organism evidence="3 4">
    <name type="scientific">Cochliobolus carbonum (strain 26-R-13)</name>
    <name type="common">Maize leaf spot fungus</name>
    <name type="synonym">Bipolaris zeicola</name>
    <dbReference type="NCBI Taxonomy" id="930089"/>
    <lineage>
        <taxon>Eukaryota</taxon>
        <taxon>Fungi</taxon>
        <taxon>Dikarya</taxon>
        <taxon>Ascomycota</taxon>
        <taxon>Pezizomycotina</taxon>
        <taxon>Dothideomycetes</taxon>
        <taxon>Pleosporomycetidae</taxon>
        <taxon>Pleosporales</taxon>
        <taxon>Pleosporineae</taxon>
        <taxon>Pleosporaceae</taxon>
        <taxon>Bipolaris</taxon>
    </lineage>
</organism>
<accession>W6YAU7</accession>
<feature type="chain" id="PRO_5004886230" evidence="2">
    <location>
        <begin position="19"/>
        <end position="1634"/>
    </location>
</feature>
<evidence type="ECO:0000313" key="3">
    <source>
        <dbReference type="EMBL" id="EUC28236.1"/>
    </source>
</evidence>
<dbReference type="GeneID" id="19153593"/>
<keyword evidence="2" id="KW-0732">Signal</keyword>
<dbReference type="SUPFAM" id="SSF49785">
    <property type="entry name" value="Galactose-binding domain-like"/>
    <property type="match status" value="1"/>
</dbReference>
<gene>
    <name evidence="3" type="ORF">COCCADRAFT_9355</name>
</gene>
<dbReference type="HOGENOM" id="CLU_245969_0_0_1"/>
<dbReference type="EMBL" id="KI964831">
    <property type="protein sequence ID" value="EUC28236.1"/>
    <property type="molecule type" value="Genomic_DNA"/>
</dbReference>
<proteinExistence type="predicted"/>
<sequence length="1634" mass="173820">MRTLILLPLFWLLQICQAFQSPDIYSITQPAGASAALSEDSQAATIPSRSRHAAGPNSALNIFVPSYQSDPNWLPLTLSLKTIGLQVKVIESLSISSQCWTLLVYTPPGVSYSPTSADVTALNSFVSRGGRLIFMNKVPSALQSLAGVSASTVDTSGSRSLLQLTNTESPVQALRGFDFTDYYDINMPFYENYTEQGLINVGYTPARGSQTLAKYQVRNNGVDSADKSATSAAIVRNQPLGASGYVYSIGMDLGYLYIQAQNEAGGYSPWYDGHYYPGYDIGTRIVKNIVTSSPQFVSLWTVPYNKGLAFTTTWDIDTYVSYPHGQGIAAAAQERGAAGNLNLHTKYITDAYENAYFQYGIPYIYQITGFRTAPDGYPYIDFGSHTVSHSPNAASFPYGTRDERYIKGSDAGYAPYIHQCGANADGTPPADDQCIKGGPSGLAFYTSGGSASGEVRVSAFLIRYILQDVFKTNYNLTTYRPGNLAWSKYQPTHCVANGFIGGSSCSGNSHLTHLPFQVTHNREAFAELPYYEFPLQWSDGDGNMSSADFPGSDFSNQIKDIKKMARYGGHYNILIHPSDAVFDKIQIQRAFHDTVRPFAVFFNQTGLANWWANRDRAVVNITAVSRTSATMTVRLDGPTEGLTLQVPRNYAIQSATGSLSVCQQFSYDKTTNAVVLRNTAKGLYTLTFTIGFSDSSISTCPDFTPKAIGDTECVAWDVMIDDFLELYFGNNNVNLLLLQTSAIGLSSNNIDGTLQLTATTTSGVNSYYTEISRFCFDASIYTHLYFDMIAPQGTTFYVQLVSYDSGCNFEKPSPTYLDVTRYAAADGTNHTVTIPLSDFQGQDMLHVRGIRIGNISPDHVPIYIDNIKIQKRCVTAPGEDRTQGLAIESFQNVDRWITGINNIFGQTDYNNSMTFAKLSELGRMQLLPSSSNSYFYTDTAVNGVNMNATGYTAVSLNARGPSGGSFDVVVTSGTDSTTSTVSTKSYATLSQDKFTNITIPLTAFSGLKANSMSRITLRNFTPSGGSAASNFTMRWISLLGGPLGGGAGSRCARASGYVVLDFCDPVEFQTQTNALGAPMSDNKTMTSYKQVASGSADVVPRDAKSYFYTLLAQTPGCAAVNSSYDSIKLSISGPQGATASIGFKYGGDSCNTNVVTSYTPISFSTAPAQLTIPFSRFSSTFNAKYLQSFIMTNFSSPGSTYRIHSLVFTGPIDNPGCTLCSGTVLNTCTFTSDVPRTNRLLGGMTDEGSLASYSVNSDGSLVLGASSGSYWYSQFGTTCYNANKVNATGIQISMAAPADTSFQISMRWKTDVECSLTSPASSVPITSYTKFAGADSYQVTYIPFSDFPGMNASRLDSIALSAFNPSNAEIKLGCISLASTAVVPSNSTCSCPDSAWLNYCTSKNVDRNANGNAQSDDGTMEVAPSVKDGALVLQPAVSGSYWYSLQNCADVSSSSFLYLNVTAKAGASFNVQLQSGGNGCAGSTLLQRVSVSSTTYGTLSSAPVLLKIPLSAYTSSGNSAFSLSAISAVVLEGFNAETSMYLIHCAYFGNDFSGGTTAALGASASSGTASSAGTASSGSSSTSTSASAGTSTSPAAPTGAAALTGATTPTSRATSAGTPTAAPAASSAATAAST</sequence>
<dbReference type="Proteomes" id="UP000053841">
    <property type="component" value="Unassembled WGS sequence"/>
</dbReference>
<dbReference type="OrthoDB" id="2107553at2759"/>
<dbReference type="Gene3D" id="2.60.120.430">
    <property type="entry name" value="Galactose-binding lectin"/>
    <property type="match status" value="2"/>
</dbReference>
<keyword evidence="4" id="KW-1185">Reference proteome</keyword>
<dbReference type="RefSeq" id="XP_007717465.1">
    <property type="nucleotide sequence ID" value="XM_007719275.1"/>
</dbReference>
<dbReference type="InterPro" id="IPR008979">
    <property type="entry name" value="Galactose-bd-like_sf"/>
</dbReference>
<dbReference type="eggNOG" id="ENOG502SA9P">
    <property type="taxonomic scope" value="Eukaryota"/>
</dbReference>
<evidence type="ECO:0000256" key="2">
    <source>
        <dbReference type="SAM" id="SignalP"/>
    </source>
</evidence>
<name>W6YAU7_COCC2</name>
<reference evidence="3 4" key="1">
    <citation type="journal article" date="2013" name="PLoS Genet.">
        <title>Comparative genome structure, secondary metabolite, and effector coding capacity across Cochliobolus pathogens.</title>
        <authorList>
            <person name="Condon B.J."/>
            <person name="Leng Y."/>
            <person name="Wu D."/>
            <person name="Bushley K.E."/>
            <person name="Ohm R.A."/>
            <person name="Otillar R."/>
            <person name="Martin J."/>
            <person name="Schackwitz W."/>
            <person name="Grimwood J."/>
            <person name="MohdZainudin N."/>
            <person name="Xue C."/>
            <person name="Wang R."/>
            <person name="Manning V.A."/>
            <person name="Dhillon B."/>
            <person name="Tu Z.J."/>
            <person name="Steffenson B.J."/>
            <person name="Salamov A."/>
            <person name="Sun H."/>
            <person name="Lowry S."/>
            <person name="LaButti K."/>
            <person name="Han J."/>
            <person name="Copeland A."/>
            <person name="Lindquist E."/>
            <person name="Barry K."/>
            <person name="Schmutz J."/>
            <person name="Baker S.E."/>
            <person name="Ciuffetti L.M."/>
            <person name="Grigoriev I.V."/>
            <person name="Zhong S."/>
            <person name="Turgeon B.G."/>
        </authorList>
    </citation>
    <scope>NUCLEOTIDE SEQUENCE [LARGE SCALE GENOMIC DNA]</scope>
    <source>
        <strain evidence="3 4">26-R-13</strain>
    </source>
</reference>
<feature type="region of interest" description="Disordered" evidence="1">
    <location>
        <begin position="1571"/>
        <end position="1634"/>
    </location>
</feature>
<evidence type="ECO:0000256" key="1">
    <source>
        <dbReference type="SAM" id="MobiDB-lite"/>
    </source>
</evidence>
<protein>
    <submittedName>
        <fullName evidence="3">Uncharacterized protein</fullName>
    </submittedName>
</protein>